<dbReference type="GO" id="GO:0005737">
    <property type="term" value="C:cytoplasm"/>
    <property type="evidence" value="ECO:0007669"/>
    <property type="project" value="TreeGrafter"/>
</dbReference>
<organism evidence="7 8">
    <name type="scientific">Paramecium sonneborni</name>
    <dbReference type="NCBI Taxonomy" id="65129"/>
    <lineage>
        <taxon>Eukaryota</taxon>
        <taxon>Sar</taxon>
        <taxon>Alveolata</taxon>
        <taxon>Ciliophora</taxon>
        <taxon>Intramacronucleata</taxon>
        <taxon>Oligohymenophorea</taxon>
        <taxon>Peniculida</taxon>
        <taxon>Parameciidae</taxon>
        <taxon>Paramecium</taxon>
    </lineage>
</organism>
<dbReference type="Proteomes" id="UP000692954">
    <property type="component" value="Unassembled WGS sequence"/>
</dbReference>
<evidence type="ECO:0000256" key="4">
    <source>
        <dbReference type="ARBA" id="ARBA00022679"/>
    </source>
</evidence>
<evidence type="ECO:0000259" key="6">
    <source>
        <dbReference type="Pfam" id="PF00155"/>
    </source>
</evidence>
<keyword evidence="3" id="KW-0032">Aminotransferase</keyword>
<dbReference type="PANTHER" id="PTHR43807:SF20">
    <property type="entry name" value="FI04487P"/>
    <property type="match status" value="1"/>
</dbReference>
<keyword evidence="4" id="KW-0808">Transferase</keyword>
<evidence type="ECO:0000313" key="7">
    <source>
        <dbReference type="EMBL" id="CAD8101250.1"/>
    </source>
</evidence>
<reference evidence="7" key="1">
    <citation type="submission" date="2021-01" db="EMBL/GenBank/DDBJ databases">
        <authorList>
            <consortium name="Genoscope - CEA"/>
            <person name="William W."/>
        </authorList>
    </citation>
    <scope>NUCLEOTIDE SEQUENCE</scope>
</reference>
<keyword evidence="5" id="KW-0663">Pyridoxal phosphate</keyword>
<dbReference type="EMBL" id="CAJJDN010000075">
    <property type="protein sequence ID" value="CAD8101250.1"/>
    <property type="molecule type" value="Genomic_DNA"/>
</dbReference>
<accession>A0A8S1PDF2</accession>
<dbReference type="InterPro" id="IPR004838">
    <property type="entry name" value="NHTrfase_class1_PyrdxlP-BS"/>
</dbReference>
<keyword evidence="8" id="KW-1185">Reference proteome</keyword>
<name>A0A8S1PDF2_9CILI</name>
<sequence>MQNSIISDRLKPYLGPQIYTQFTQLAIQKECVNLGQGFPNYPSPQFLRQAISEEALVESLQYTSTSGLPRLLKSGAEFFSKHIGISIDSEKEISIGAGAQTILVSVFQAILNKGDEVICFDPSFDVYKPMIEFQGAKQIGIALKIGKWNNKEEMLRKFENGIFRQDKEDIWKIDLDSLKYHLNDKTKMIILNSPQNPNGKVYDQEELDQLADILENYPNVVICEDAAYHHLPFGDYEIFNYPRSISHKRLSKKTICVISAGKMFSATGLRVGFAIGPESIIKGVKAAQTYHLFCLNPIMQAATAKSLELCMDGQYFKEKRIFYEKQAQTLLKGLVESRLNLNYMVPSGGYFLLTDISNVEIPEQYFIHPDTKETLSRDFAFVYYLANEFGVVCIPMSPYYSDKRIGEKLVRWAFCKTDETIQEACRRLK</sequence>
<dbReference type="Pfam" id="PF00155">
    <property type="entry name" value="Aminotran_1_2"/>
    <property type="match status" value="1"/>
</dbReference>
<evidence type="ECO:0000256" key="2">
    <source>
        <dbReference type="ARBA" id="ARBA00007441"/>
    </source>
</evidence>
<evidence type="ECO:0000256" key="3">
    <source>
        <dbReference type="ARBA" id="ARBA00022576"/>
    </source>
</evidence>
<dbReference type="InterPro" id="IPR004839">
    <property type="entry name" value="Aminotransferase_I/II_large"/>
</dbReference>
<dbReference type="FunFam" id="3.40.640.10:FF:000247">
    <property type="entry name" value="Aminotransferase, class I"/>
    <property type="match status" value="1"/>
</dbReference>
<comment type="similarity">
    <text evidence="2">Belongs to the class-I pyridoxal-phosphate-dependent aminotransferase family.</text>
</comment>
<proteinExistence type="inferred from homology"/>
<dbReference type="GO" id="GO:0016212">
    <property type="term" value="F:kynurenine-oxoglutarate transaminase activity"/>
    <property type="evidence" value="ECO:0007669"/>
    <property type="project" value="TreeGrafter"/>
</dbReference>
<gene>
    <name evidence="7" type="ORF">PSON_ATCC_30995.1.T0750179</name>
</gene>
<evidence type="ECO:0000256" key="1">
    <source>
        <dbReference type="ARBA" id="ARBA00001933"/>
    </source>
</evidence>
<dbReference type="PANTHER" id="PTHR43807">
    <property type="entry name" value="FI04487P"/>
    <property type="match status" value="1"/>
</dbReference>
<dbReference type="PROSITE" id="PS00105">
    <property type="entry name" value="AA_TRANSFER_CLASS_1"/>
    <property type="match status" value="1"/>
</dbReference>
<dbReference type="CDD" id="cd00609">
    <property type="entry name" value="AAT_like"/>
    <property type="match status" value="1"/>
</dbReference>
<feature type="domain" description="Aminotransferase class I/classII large" evidence="6">
    <location>
        <begin position="30"/>
        <end position="428"/>
    </location>
</feature>
<dbReference type="InterPro" id="IPR051326">
    <property type="entry name" value="Kynurenine-oxoglutarate_AT"/>
</dbReference>
<comment type="cofactor">
    <cofactor evidence="1">
        <name>pyridoxal 5'-phosphate</name>
        <dbReference type="ChEBI" id="CHEBI:597326"/>
    </cofactor>
</comment>
<dbReference type="GO" id="GO:0030170">
    <property type="term" value="F:pyridoxal phosphate binding"/>
    <property type="evidence" value="ECO:0007669"/>
    <property type="project" value="InterPro"/>
</dbReference>
<evidence type="ECO:0000313" key="8">
    <source>
        <dbReference type="Proteomes" id="UP000692954"/>
    </source>
</evidence>
<dbReference type="OrthoDB" id="2414662at2759"/>
<evidence type="ECO:0000256" key="5">
    <source>
        <dbReference type="ARBA" id="ARBA00022898"/>
    </source>
</evidence>
<dbReference type="AlphaFoldDB" id="A0A8S1PDF2"/>
<protein>
    <recommendedName>
        <fullName evidence="6">Aminotransferase class I/classII large domain-containing protein</fullName>
    </recommendedName>
</protein>
<comment type="caution">
    <text evidence="7">The sequence shown here is derived from an EMBL/GenBank/DDBJ whole genome shotgun (WGS) entry which is preliminary data.</text>
</comment>